<dbReference type="SMART" id="SM01217">
    <property type="entry name" value="Fn3_like"/>
    <property type="match status" value="1"/>
</dbReference>
<dbReference type="Pfam" id="PF01915">
    <property type="entry name" value="Glyco_hydro_3_C"/>
    <property type="match status" value="1"/>
</dbReference>
<dbReference type="Gene3D" id="3.40.50.1700">
    <property type="entry name" value="Glycoside hydrolase family 3 C-terminal domain"/>
    <property type="match status" value="1"/>
</dbReference>
<keyword evidence="2" id="KW-0326">Glycosidase</keyword>
<feature type="domain" description="Fibronectin type III-like" evidence="4">
    <location>
        <begin position="522"/>
        <end position="592"/>
    </location>
</feature>
<evidence type="ECO:0000259" key="4">
    <source>
        <dbReference type="SMART" id="SM01217"/>
    </source>
</evidence>
<dbReference type="InterPro" id="IPR036962">
    <property type="entry name" value="Glyco_hydro_3_N_sf"/>
</dbReference>
<accession>A0A1R3J5W8</accession>
<dbReference type="SUPFAM" id="SSF52279">
    <property type="entry name" value="Beta-D-glucan exohydrolase, C-terminal domain"/>
    <property type="match status" value="1"/>
</dbReference>
<keyword evidence="1" id="KW-0378">Hydrolase</keyword>
<name>A0A1R3J5W8_9ROSI</name>
<feature type="chain" id="PRO_5012300307" description="Fibronectin type III-like domain-containing protein" evidence="3">
    <location>
        <begin position="27"/>
        <end position="610"/>
    </location>
</feature>
<dbReference type="InterPro" id="IPR044993">
    <property type="entry name" value="BXL"/>
</dbReference>
<dbReference type="PANTHER" id="PTHR42721">
    <property type="entry name" value="SUGAR HYDROLASE-RELATED"/>
    <property type="match status" value="1"/>
</dbReference>
<evidence type="ECO:0000256" key="3">
    <source>
        <dbReference type="SAM" id="SignalP"/>
    </source>
</evidence>
<proteinExistence type="predicted"/>
<dbReference type="InterPro" id="IPR036881">
    <property type="entry name" value="Glyco_hydro_3_C_sf"/>
</dbReference>
<dbReference type="AlphaFoldDB" id="A0A1R3J5W8"/>
<dbReference type="GO" id="GO:0046556">
    <property type="term" value="F:alpha-L-arabinofuranosidase activity"/>
    <property type="evidence" value="ECO:0007669"/>
    <property type="project" value="TreeGrafter"/>
</dbReference>
<dbReference type="GO" id="GO:0031222">
    <property type="term" value="P:arabinan catabolic process"/>
    <property type="evidence" value="ECO:0007669"/>
    <property type="project" value="TreeGrafter"/>
</dbReference>
<dbReference type="InterPro" id="IPR013783">
    <property type="entry name" value="Ig-like_fold"/>
</dbReference>
<dbReference type="STRING" id="93759.A0A1R3J5W8"/>
<comment type="caution">
    <text evidence="5">The sequence shown here is derived from an EMBL/GenBank/DDBJ whole genome shotgun (WGS) entry which is preliminary data.</text>
</comment>
<dbReference type="GO" id="GO:0009044">
    <property type="term" value="F:xylan 1,4-beta-xylosidase activity"/>
    <property type="evidence" value="ECO:0007669"/>
    <property type="project" value="InterPro"/>
</dbReference>
<feature type="signal peptide" evidence="3">
    <location>
        <begin position="1"/>
        <end position="26"/>
    </location>
</feature>
<evidence type="ECO:0000313" key="5">
    <source>
        <dbReference type="EMBL" id="OMO90146.1"/>
    </source>
</evidence>
<reference evidence="6" key="1">
    <citation type="submission" date="2013-09" db="EMBL/GenBank/DDBJ databases">
        <title>Corchorus olitorius genome sequencing.</title>
        <authorList>
            <person name="Alam M."/>
            <person name="Haque M.S."/>
            <person name="Islam M.S."/>
            <person name="Emdad E.M."/>
            <person name="Islam M.M."/>
            <person name="Ahmed B."/>
            <person name="Halim A."/>
            <person name="Hossen Q.M.M."/>
            <person name="Hossain M.Z."/>
            <person name="Ahmed R."/>
            <person name="Khan M.M."/>
            <person name="Islam R."/>
            <person name="Rashid M.M."/>
            <person name="Khan S.A."/>
            <person name="Rahman M.S."/>
            <person name="Alam M."/>
            <person name="Yahiya A.S."/>
            <person name="Khan M.S."/>
            <person name="Azam M.S."/>
            <person name="Haque T."/>
            <person name="Lashkar M.Z.H."/>
            <person name="Akhand A.I."/>
            <person name="Morshed G."/>
            <person name="Roy S."/>
            <person name="Uddin K.S."/>
            <person name="Rabeya T."/>
            <person name="Hossain A.S."/>
            <person name="Chowdhury A."/>
            <person name="Snigdha A.R."/>
            <person name="Mortoza M.S."/>
            <person name="Matin S.A."/>
            <person name="Hoque S.M.E."/>
            <person name="Islam M.K."/>
            <person name="Roy D.K."/>
            <person name="Haider R."/>
            <person name="Moosa M.M."/>
            <person name="Elias S.M."/>
            <person name="Hasan A.M."/>
            <person name="Jahan S."/>
            <person name="Shafiuddin M."/>
            <person name="Mahmood N."/>
            <person name="Shommy N.S."/>
        </authorList>
    </citation>
    <scope>NUCLEOTIDE SEQUENCE [LARGE SCALE GENOMIC DNA]</scope>
    <source>
        <strain evidence="6">cv. O-4</strain>
    </source>
</reference>
<dbReference type="InterPro" id="IPR017853">
    <property type="entry name" value="GH"/>
</dbReference>
<dbReference type="PANTHER" id="PTHR42721:SF11">
    <property type="entry name" value="BETA-D-XYLOSIDASE 5-RELATED"/>
    <property type="match status" value="1"/>
</dbReference>
<evidence type="ECO:0000313" key="6">
    <source>
        <dbReference type="Proteomes" id="UP000187203"/>
    </source>
</evidence>
<sequence>MTEQKHSVFIITLSLVIINLLTICCADAPELKPVEHHDLVICKPERFQKLNLSMSELAFCDKTLPYQVRAKDLIDRMTLREKAQQLGHKSPGVPRLGLPRYNWWSEGLHGVSYIGNGTNFTDIIPTASSFPTVIHTTASFNKSLWKTIGKAVSTEARAFHNVQQGGLTYWSPVINPVRDPRWGRTSETPGLDLDCGDFFPDYLENSVKQGKVRESEMDKALNHLYVVLMRLGLFDGSDPSLMKIGKNEVCSQEHIELAAEAAREGIVLLKNDAETLPFTPDSITTLAVIGPNANVTRVMLGNYEAAFPCRYVTPIMGLSAFAQVLYENGCEDTSCNHNKTFPRARAVAKLADATVLIMGSDRNIEDESLDRESLLLPGLQTELITQVSSNSKGPVILVLMTAGGFDISFAVKDPKIKAILWVGHPGQEGGRAIADVIFGNYNPGGRLPITWYQADYVDKLPMTSMPLRPIDSQGYPGRTYKFFNGTTVFPFGYGLSYTTFSYKKNVSFGVEVKNQGDKDGSEVIIVYSKPPEGIVGTHIKQVVEFERVYVPAKQITRVKFDLNVCKSFSIVDSSAYTVLPSGTHKILLGTSDSEQQIDVDIIYSIGNAAS</sequence>
<dbReference type="OrthoDB" id="47059at2759"/>
<dbReference type="Gene3D" id="3.20.20.300">
    <property type="entry name" value="Glycoside hydrolase, family 3, N-terminal domain"/>
    <property type="match status" value="1"/>
</dbReference>
<dbReference type="Pfam" id="PF14310">
    <property type="entry name" value="Fn3-like"/>
    <property type="match status" value="1"/>
</dbReference>
<dbReference type="InterPro" id="IPR026891">
    <property type="entry name" value="Fn3-like"/>
</dbReference>
<dbReference type="Gene3D" id="2.60.40.10">
    <property type="entry name" value="Immunoglobulins"/>
    <property type="match status" value="1"/>
</dbReference>
<dbReference type="SUPFAM" id="SSF51445">
    <property type="entry name" value="(Trans)glycosidases"/>
    <property type="match status" value="2"/>
</dbReference>
<protein>
    <recommendedName>
        <fullName evidence="4">Fibronectin type III-like domain-containing protein</fullName>
    </recommendedName>
</protein>
<gene>
    <name evidence="5" type="ORF">COLO4_19314</name>
</gene>
<dbReference type="FunFam" id="3.40.50.1700:FF:000001">
    <property type="entry name" value="probable beta-D-xylosidase 2"/>
    <property type="match status" value="1"/>
</dbReference>
<evidence type="ECO:0000256" key="2">
    <source>
        <dbReference type="ARBA" id="ARBA00023295"/>
    </source>
</evidence>
<dbReference type="EMBL" id="AWUE01016592">
    <property type="protein sequence ID" value="OMO90146.1"/>
    <property type="molecule type" value="Genomic_DNA"/>
</dbReference>
<dbReference type="Proteomes" id="UP000187203">
    <property type="component" value="Unassembled WGS sequence"/>
</dbReference>
<keyword evidence="6" id="KW-1185">Reference proteome</keyword>
<dbReference type="InterPro" id="IPR002772">
    <property type="entry name" value="Glyco_hydro_3_C"/>
</dbReference>
<organism evidence="5 6">
    <name type="scientific">Corchorus olitorius</name>
    <dbReference type="NCBI Taxonomy" id="93759"/>
    <lineage>
        <taxon>Eukaryota</taxon>
        <taxon>Viridiplantae</taxon>
        <taxon>Streptophyta</taxon>
        <taxon>Embryophyta</taxon>
        <taxon>Tracheophyta</taxon>
        <taxon>Spermatophyta</taxon>
        <taxon>Magnoliopsida</taxon>
        <taxon>eudicotyledons</taxon>
        <taxon>Gunneridae</taxon>
        <taxon>Pentapetalae</taxon>
        <taxon>rosids</taxon>
        <taxon>malvids</taxon>
        <taxon>Malvales</taxon>
        <taxon>Malvaceae</taxon>
        <taxon>Grewioideae</taxon>
        <taxon>Apeibeae</taxon>
        <taxon>Corchorus</taxon>
    </lineage>
</organism>
<keyword evidence="3" id="KW-0732">Signal</keyword>
<evidence type="ECO:0000256" key="1">
    <source>
        <dbReference type="ARBA" id="ARBA00022801"/>
    </source>
</evidence>
<dbReference type="GO" id="GO:0045493">
    <property type="term" value="P:xylan catabolic process"/>
    <property type="evidence" value="ECO:0007669"/>
    <property type="project" value="InterPro"/>
</dbReference>